<evidence type="ECO:0000259" key="7">
    <source>
        <dbReference type="PROSITE" id="PS51900"/>
    </source>
</evidence>
<dbReference type="PROSITE" id="PS51900">
    <property type="entry name" value="CB"/>
    <property type="match status" value="1"/>
</dbReference>
<dbReference type="GO" id="GO:0003677">
    <property type="term" value="F:DNA binding"/>
    <property type="evidence" value="ECO:0007669"/>
    <property type="project" value="UniProtKB-UniRule"/>
</dbReference>
<dbReference type="InterPro" id="IPR010998">
    <property type="entry name" value="Integrase_recombinase_N"/>
</dbReference>
<organism evidence="8 9">
    <name type="scientific">Hydrogenispora ethanolica</name>
    <dbReference type="NCBI Taxonomy" id="1082276"/>
    <lineage>
        <taxon>Bacteria</taxon>
        <taxon>Bacillati</taxon>
        <taxon>Bacillota</taxon>
        <taxon>Hydrogenispora</taxon>
    </lineage>
</organism>
<dbReference type="GO" id="GO:0015074">
    <property type="term" value="P:DNA integration"/>
    <property type="evidence" value="ECO:0007669"/>
    <property type="project" value="UniProtKB-KW"/>
</dbReference>
<dbReference type="InterPro" id="IPR053876">
    <property type="entry name" value="Phage_int_M"/>
</dbReference>
<dbReference type="Gene3D" id="1.10.150.130">
    <property type="match status" value="1"/>
</dbReference>
<feature type="domain" description="Core-binding (CB)" evidence="7">
    <location>
        <begin position="62"/>
        <end position="148"/>
    </location>
</feature>
<evidence type="ECO:0000256" key="2">
    <source>
        <dbReference type="ARBA" id="ARBA00022908"/>
    </source>
</evidence>
<dbReference type="SUPFAM" id="SSF56349">
    <property type="entry name" value="DNA breaking-rejoining enzymes"/>
    <property type="match status" value="1"/>
</dbReference>
<dbReference type="PANTHER" id="PTHR30629:SF2">
    <property type="entry name" value="PROPHAGE INTEGRASE INTS-RELATED"/>
    <property type="match status" value="1"/>
</dbReference>
<evidence type="ECO:0000313" key="8">
    <source>
        <dbReference type="EMBL" id="TCL74183.1"/>
    </source>
</evidence>
<feature type="domain" description="Tyr recombinase" evidence="6">
    <location>
        <begin position="171"/>
        <end position="387"/>
    </location>
</feature>
<dbReference type="InterPro" id="IPR044068">
    <property type="entry name" value="CB"/>
</dbReference>
<dbReference type="InterPro" id="IPR011010">
    <property type="entry name" value="DNA_brk_join_enz"/>
</dbReference>
<keyword evidence="3 5" id="KW-0238">DNA-binding</keyword>
<comment type="similarity">
    <text evidence="1">Belongs to the 'phage' integrase family.</text>
</comment>
<dbReference type="PANTHER" id="PTHR30629">
    <property type="entry name" value="PROPHAGE INTEGRASE"/>
    <property type="match status" value="1"/>
</dbReference>
<dbReference type="RefSeq" id="WP_132013172.1">
    <property type="nucleotide sequence ID" value="NZ_SLUN01000004.1"/>
</dbReference>
<dbReference type="AlphaFoldDB" id="A0A4R1S4H9"/>
<evidence type="ECO:0000256" key="5">
    <source>
        <dbReference type="PROSITE-ProRule" id="PRU01248"/>
    </source>
</evidence>
<name>A0A4R1S4H9_HYDET</name>
<dbReference type="InterPro" id="IPR002104">
    <property type="entry name" value="Integrase_catalytic"/>
</dbReference>
<evidence type="ECO:0000259" key="6">
    <source>
        <dbReference type="PROSITE" id="PS51898"/>
    </source>
</evidence>
<dbReference type="CDD" id="cd01189">
    <property type="entry name" value="INT_ICEBs1_C_like"/>
    <property type="match status" value="1"/>
</dbReference>
<protein>
    <submittedName>
        <fullName evidence="8">Site-specific recombinase XerD</fullName>
    </submittedName>
</protein>
<dbReference type="InterPro" id="IPR013762">
    <property type="entry name" value="Integrase-like_cat_sf"/>
</dbReference>
<dbReference type="Gene3D" id="1.10.443.10">
    <property type="entry name" value="Intergrase catalytic core"/>
    <property type="match status" value="1"/>
</dbReference>
<reference evidence="8 9" key="1">
    <citation type="submission" date="2019-03" db="EMBL/GenBank/DDBJ databases">
        <title>Genomic Encyclopedia of Type Strains, Phase IV (KMG-IV): sequencing the most valuable type-strain genomes for metagenomic binning, comparative biology and taxonomic classification.</title>
        <authorList>
            <person name="Goeker M."/>
        </authorList>
    </citation>
    <scope>NUCLEOTIDE SEQUENCE [LARGE SCALE GENOMIC DNA]</scope>
    <source>
        <strain evidence="8 9">LX-B</strain>
    </source>
</reference>
<gene>
    <name evidence="8" type="ORF">EDC14_1004121</name>
</gene>
<evidence type="ECO:0000313" key="9">
    <source>
        <dbReference type="Proteomes" id="UP000295008"/>
    </source>
</evidence>
<dbReference type="EMBL" id="SLUN01000004">
    <property type="protein sequence ID" value="TCL74183.1"/>
    <property type="molecule type" value="Genomic_DNA"/>
</dbReference>
<evidence type="ECO:0000256" key="3">
    <source>
        <dbReference type="ARBA" id="ARBA00023125"/>
    </source>
</evidence>
<dbReference type="Proteomes" id="UP000295008">
    <property type="component" value="Unassembled WGS sequence"/>
</dbReference>
<accession>A0A4R1S4H9</accession>
<keyword evidence="4" id="KW-0233">DNA recombination</keyword>
<evidence type="ECO:0000256" key="1">
    <source>
        <dbReference type="ARBA" id="ARBA00008857"/>
    </source>
</evidence>
<dbReference type="InterPro" id="IPR050808">
    <property type="entry name" value="Phage_Integrase"/>
</dbReference>
<comment type="caution">
    <text evidence="8">The sequence shown here is derived from an EMBL/GenBank/DDBJ whole genome shotgun (WGS) entry which is preliminary data.</text>
</comment>
<dbReference type="PROSITE" id="PS51898">
    <property type="entry name" value="TYR_RECOMBINASE"/>
    <property type="match status" value="1"/>
</dbReference>
<proteinExistence type="inferred from homology"/>
<sequence length="411" mass="47291">MAVAEKNGNWYIVQSQPVIIDGKKQYKNKWIPISAKTKGEAEDKERDFKKKRSQGIEIDPNLTVYQLSEMWMEQHVKSPVNPLAKGTAKFYRDKLDTHIIPVIGAKKIRKLTIDDLDEVLNTCAKKDAKDTTLRGVYATMSAMFNWAQSKKKIDKDDNLMEYVDRPVVAEREYTLLQKEDIPKFLQAVITPHKFETKYAQDQRYMYLTMFLMELTTALRIDELCGIREEDIDFKNKVLYVRQQITSAGSNPTFDPVKDRRNKRPDKIPLTGFIIEAIKSELKAKEEKKVEAEKKGLIWKEYGLIFTNQTGGPVDSKNLNTRTFKAALKKAGLPMMKFHNLRHSVLTILAESNEDPNAICDMARHADINFMKRTYIHKNVEAQRGAAEKLEELVANSSPVKSLSKRKTENKI</sequence>
<evidence type="ECO:0000256" key="4">
    <source>
        <dbReference type="ARBA" id="ARBA00023172"/>
    </source>
</evidence>
<dbReference type="OrthoDB" id="9803188at2"/>
<dbReference type="Pfam" id="PF00589">
    <property type="entry name" value="Phage_integrase"/>
    <property type="match status" value="1"/>
</dbReference>
<keyword evidence="2" id="KW-0229">DNA integration</keyword>
<keyword evidence="9" id="KW-1185">Reference proteome</keyword>
<dbReference type="Pfam" id="PF22022">
    <property type="entry name" value="Phage_int_M"/>
    <property type="match status" value="1"/>
</dbReference>
<dbReference type="GO" id="GO:0006310">
    <property type="term" value="P:DNA recombination"/>
    <property type="evidence" value="ECO:0007669"/>
    <property type="project" value="UniProtKB-KW"/>
</dbReference>